<keyword evidence="2" id="KW-1185">Reference proteome</keyword>
<dbReference type="Proteomes" id="UP001605036">
    <property type="component" value="Unassembled WGS sequence"/>
</dbReference>
<accession>A0ABD1XN64</accession>
<evidence type="ECO:0000313" key="1">
    <source>
        <dbReference type="EMBL" id="KAL2610365.1"/>
    </source>
</evidence>
<name>A0ABD1XN64_9MARC</name>
<dbReference type="PROSITE" id="PS51257">
    <property type="entry name" value="PROKAR_LIPOPROTEIN"/>
    <property type="match status" value="1"/>
</dbReference>
<organism evidence="1 2">
    <name type="scientific">Riccia fluitans</name>
    <dbReference type="NCBI Taxonomy" id="41844"/>
    <lineage>
        <taxon>Eukaryota</taxon>
        <taxon>Viridiplantae</taxon>
        <taxon>Streptophyta</taxon>
        <taxon>Embryophyta</taxon>
        <taxon>Marchantiophyta</taxon>
        <taxon>Marchantiopsida</taxon>
        <taxon>Marchantiidae</taxon>
        <taxon>Marchantiales</taxon>
        <taxon>Ricciaceae</taxon>
        <taxon>Riccia</taxon>
    </lineage>
</organism>
<protein>
    <submittedName>
        <fullName evidence="1">Uncharacterized protein</fullName>
    </submittedName>
</protein>
<reference evidence="1 2" key="1">
    <citation type="submission" date="2024-09" db="EMBL/GenBank/DDBJ databases">
        <title>Chromosome-scale assembly of Riccia fluitans.</title>
        <authorList>
            <person name="Paukszto L."/>
            <person name="Sawicki J."/>
            <person name="Karawczyk K."/>
            <person name="Piernik-Szablinska J."/>
            <person name="Szczecinska M."/>
            <person name="Mazdziarz M."/>
        </authorList>
    </citation>
    <scope>NUCLEOTIDE SEQUENCE [LARGE SCALE GENOMIC DNA]</scope>
    <source>
        <strain evidence="1">Rf_01</strain>
        <tissue evidence="1">Aerial parts of the thallus</tissue>
    </source>
</reference>
<comment type="caution">
    <text evidence="1">The sequence shown here is derived from an EMBL/GenBank/DDBJ whole genome shotgun (WGS) entry which is preliminary data.</text>
</comment>
<sequence>MKWDKSSPIFTAVSCLCNPAMVTISCLPATEWIMEHAGRLTESAAREPYESAIVVIYQDFDGGLRCSFYDGVKCVNSLEQKSGSWELEFQ</sequence>
<gene>
    <name evidence="1" type="ORF">R1flu_028938</name>
</gene>
<dbReference type="AlphaFoldDB" id="A0ABD1XN64"/>
<proteinExistence type="predicted"/>
<dbReference type="EMBL" id="JBHFFA010000008">
    <property type="protein sequence ID" value="KAL2610365.1"/>
    <property type="molecule type" value="Genomic_DNA"/>
</dbReference>
<evidence type="ECO:0000313" key="2">
    <source>
        <dbReference type="Proteomes" id="UP001605036"/>
    </source>
</evidence>